<reference evidence="2" key="1">
    <citation type="submission" date="2023-04" db="EMBL/GenBank/DDBJ databases">
        <title>Phytophthora fragariaefolia NBRC 109709.</title>
        <authorList>
            <person name="Ichikawa N."/>
            <person name="Sato H."/>
            <person name="Tonouchi N."/>
        </authorList>
    </citation>
    <scope>NUCLEOTIDE SEQUENCE</scope>
    <source>
        <strain evidence="2">NBRC 109709</strain>
    </source>
</reference>
<dbReference type="EMBL" id="BSXT01000043">
    <property type="protein sequence ID" value="GMF15843.1"/>
    <property type="molecule type" value="Genomic_DNA"/>
</dbReference>
<comment type="caution">
    <text evidence="2">The sequence shown here is derived from an EMBL/GenBank/DDBJ whole genome shotgun (WGS) entry which is preliminary data.</text>
</comment>
<keyword evidence="3" id="KW-1185">Reference proteome</keyword>
<dbReference type="InterPro" id="IPR051320">
    <property type="entry name" value="Viral_Replic_Matur_Polypro"/>
</dbReference>
<feature type="domain" description="Reverse transcriptase/retrotransposon-derived protein RNase H-like" evidence="1">
    <location>
        <begin position="23"/>
        <end position="112"/>
    </location>
</feature>
<dbReference type="Pfam" id="PF17919">
    <property type="entry name" value="RT_RNaseH_2"/>
    <property type="match status" value="1"/>
</dbReference>
<accession>A0A9W6TM18</accession>
<sequence>MSKETTLCKPHYRFTCSNIPLTWLPSATAAVQAIQHAFAEAVLLSFLDFDNAFGVYTNVSGAQIGGIIIHDVRILAGYSHSLTKLQIIYATSELELLSIIELPREFRKMLLGFPALVHTDHNNIIS</sequence>
<evidence type="ECO:0000313" key="3">
    <source>
        <dbReference type="Proteomes" id="UP001165121"/>
    </source>
</evidence>
<gene>
    <name evidence="2" type="ORF">Pfra01_000058000</name>
</gene>
<name>A0A9W6TM18_9STRA</name>
<organism evidence="2 3">
    <name type="scientific">Phytophthora fragariaefolia</name>
    <dbReference type="NCBI Taxonomy" id="1490495"/>
    <lineage>
        <taxon>Eukaryota</taxon>
        <taxon>Sar</taxon>
        <taxon>Stramenopiles</taxon>
        <taxon>Oomycota</taxon>
        <taxon>Peronosporomycetes</taxon>
        <taxon>Peronosporales</taxon>
        <taxon>Peronosporaceae</taxon>
        <taxon>Phytophthora</taxon>
    </lineage>
</organism>
<dbReference type="InterPro" id="IPR043502">
    <property type="entry name" value="DNA/RNA_pol_sf"/>
</dbReference>
<proteinExistence type="predicted"/>
<evidence type="ECO:0000313" key="2">
    <source>
        <dbReference type="EMBL" id="GMF15843.1"/>
    </source>
</evidence>
<dbReference type="PANTHER" id="PTHR33064">
    <property type="entry name" value="POL PROTEIN"/>
    <property type="match status" value="1"/>
</dbReference>
<dbReference type="InterPro" id="IPR041577">
    <property type="entry name" value="RT_RNaseH_2"/>
</dbReference>
<dbReference type="PANTHER" id="PTHR33064:SF37">
    <property type="entry name" value="RIBONUCLEASE H"/>
    <property type="match status" value="1"/>
</dbReference>
<evidence type="ECO:0000259" key="1">
    <source>
        <dbReference type="Pfam" id="PF17919"/>
    </source>
</evidence>
<dbReference type="Proteomes" id="UP001165121">
    <property type="component" value="Unassembled WGS sequence"/>
</dbReference>
<dbReference type="AlphaFoldDB" id="A0A9W6TM18"/>
<protein>
    <submittedName>
        <fullName evidence="2">Unnamed protein product</fullName>
    </submittedName>
</protein>
<dbReference type="SUPFAM" id="SSF56672">
    <property type="entry name" value="DNA/RNA polymerases"/>
    <property type="match status" value="1"/>
</dbReference>